<sequence>MTQTKKIYWADKLGAFNALLCIVHCLAAPTLLALGIGFLSNPIIAFLFILVTFISIYKATSGKFIKGISIFLWVAFIGFVISISLEGRAEIFEYGTFLFSSSIILGHFYNIRNCLKS</sequence>
<accession>A0A2K9PW34</accession>
<evidence type="ECO:0000313" key="2">
    <source>
        <dbReference type="EMBL" id="AUP81281.1"/>
    </source>
</evidence>
<dbReference type="GO" id="GO:0016020">
    <property type="term" value="C:membrane"/>
    <property type="evidence" value="ECO:0007669"/>
    <property type="project" value="InterPro"/>
</dbReference>
<organism evidence="2 3">
    <name type="scientific">Flavivirga eckloniae</name>
    <dbReference type="NCBI Taxonomy" id="1803846"/>
    <lineage>
        <taxon>Bacteria</taxon>
        <taxon>Pseudomonadati</taxon>
        <taxon>Bacteroidota</taxon>
        <taxon>Flavobacteriia</taxon>
        <taxon>Flavobacteriales</taxon>
        <taxon>Flavobacteriaceae</taxon>
        <taxon>Flavivirga</taxon>
    </lineage>
</organism>
<evidence type="ECO:0008006" key="4">
    <source>
        <dbReference type="Google" id="ProtNLM"/>
    </source>
</evidence>
<dbReference type="KEGG" id="fek:C1H87_22200"/>
<dbReference type="RefSeq" id="WP_102757924.1">
    <property type="nucleotide sequence ID" value="NZ_CP025791.1"/>
</dbReference>
<keyword evidence="1" id="KW-0812">Transmembrane</keyword>
<dbReference type="Pfam" id="PF03203">
    <property type="entry name" value="MerC"/>
    <property type="match status" value="1"/>
</dbReference>
<keyword evidence="3" id="KW-1185">Reference proteome</keyword>
<reference evidence="2 3" key="1">
    <citation type="submission" date="2018-01" db="EMBL/GenBank/DDBJ databases">
        <title>Complete genome sequence of Flavivirga eckloniae ECD14 isolated from seaweed Ecklonia cava.</title>
        <authorList>
            <person name="Lee J.H."/>
            <person name="Baik K.S."/>
            <person name="Seong C.N."/>
        </authorList>
    </citation>
    <scope>NUCLEOTIDE SEQUENCE [LARGE SCALE GENOMIC DNA]</scope>
    <source>
        <strain evidence="2 3">ECD14</strain>
    </source>
</reference>
<feature type="transmembrane region" description="Helical" evidence="1">
    <location>
        <begin position="91"/>
        <end position="111"/>
    </location>
</feature>
<feature type="transmembrane region" description="Helical" evidence="1">
    <location>
        <begin position="37"/>
        <end position="57"/>
    </location>
</feature>
<gene>
    <name evidence="2" type="ORF">C1H87_22200</name>
</gene>
<dbReference type="EMBL" id="CP025791">
    <property type="protein sequence ID" value="AUP81281.1"/>
    <property type="molecule type" value="Genomic_DNA"/>
</dbReference>
<name>A0A2K9PW34_9FLAO</name>
<keyword evidence="1" id="KW-1133">Transmembrane helix</keyword>
<dbReference type="OrthoDB" id="1274419at2"/>
<dbReference type="InterPro" id="IPR004891">
    <property type="entry name" value="Mercury-R_MerC"/>
</dbReference>
<dbReference type="Proteomes" id="UP000235826">
    <property type="component" value="Chromosome"/>
</dbReference>
<dbReference type="GO" id="GO:0015097">
    <property type="term" value="F:mercury ion transmembrane transporter activity"/>
    <property type="evidence" value="ECO:0007669"/>
    <property type="project" value="InterPro"/>
</dbReference>
<protein>
    <recommendedName>
        <fullName evidence="4">MerC domain-containing protein</fullName>
    </recommendedName>
</protein>
<evidence type="ECO:0000256" key="1">
    <source>
        <dbReference type="SAM" id="Phobius"/>
    </source>
</evidence>
<dbReference type="AlphaFoldDB" id="A0A2K9PW34"/>
<keyword evidence="1" id="KW-0472">Membrane</keyword>
<proteinExistence type="predicted"/>
<evidence type="ECO:0000313" key="3">
    <source>
        <dbReference type="Proteomes" id="UP000235826"/>
    </source>
</evidence>
<feature type="transmembrane region" description="Helical" evidence="1">
    <location>
        <begin position="64"/>
        <end position="85"/>
    </location>
</feature>